<keyword evidence="1" id="KW-0472">Membrane</keyword>
<reference evidence="2" key="1">
    <citation type="submission" date="2022-04" db="EMBL/GenBank/DDBJ databases">
        <title>Halocatena sp. nov., isolated from a salt lake.</title>
        <authorList>
            <person name="Cui H.-L."/>
        </authorList>
    </citation>
    <scope>NUCLEOTIDE SEQUENCE</scope>
    <source>
        <strain evidence="2">AD-1</strain>
    </source>
</reference>
<sequence>MIGDAIKYPTQHDDWIKIILIGGGLYVFSMIPLIGMIGGLLLSGYYVRTLRAAAMEEETPPVFDEWTEMLIDGITYVGIALVYLLIPTILSVILLLIAGGDSLVGLLMTAVLVLVAVYLLPVALTNFAVTDSVDKAFDLSTISDAAFTSEYFTAVVLAVVVGFALSLIGTISILLLVGILIIFYMNVVVHYILGKGCGPQLQQKNEKRITP</sequence>
<dbReference type="KEGG" id="haad:MW046_08585"/>
<evidence type="ECO:0000313" key="2">
    <source>
        <dbReference type="EMBL" id="UPM42023.1"/>
    </source>
</evidence>
<accession>A0A8U0A1W0</accession>
<feature type="transmembrane region" description="Helical" evidence="1">
    <location>
        <begin position="74"/>
        <end position="97"/>
    </location>
</feature>
<proteinExistence type="predicted"/>
<keyword evidence="1" id="KW-0812">Transmembrane</keyword>
<dbReference type="GeneID" id="71928098"/>
<keyword evidence="1" id="KW-1133">Transmembrane helix</keyword>
<keyword evidence="3" id="KW-1185">Reference proteome</keyword>
<gene>
    <name evidence="2" type="ORF">MW046_08585</name>
</gene>
<dbReference type="EMBL" id="CP096019">
    <property type="protein sequence ID" value="UPM42023.1"/>
    <property type="molecule type" value="Genomic_DNA"/>
</dbReference>
<evidence type="ECO:0000256" key="1">
    <source>
        <dbReference type="SAM" id="Phobius"/>
    </source>
</evidence>
<organism evidence="2 3">
    <name type="scientific">Halocatena salina</name>
    <dbReference type="NCBI Taxonomy" id="2934340"/>
    <lineage>
        <taxon>Archaea</taxon>
        <taxon>Methanobacteriati</taxon>
        <taxon>Methanobacteriota</taxon>
        <taxon>Stenosarchaea group</taxon>
        <taxon>Halobacteria</taxon>
        <taxon>Halobacteriales</taxon>
        <taxon>Natronomonadaceae</taxon>
        <taxon>Halocatena</taxon>
    </lineage>
</organism>
<dbReference type="InterPro" id="IPR025098">
    <property type="entry name" value="DUF4013"/>
</dbReference>
<feature type="transmembrane region" description="Helical" evidence="1">
    <location>
        <begin position="18"/>
        <end position="42"/>
    </location>
</feature>
<protein>
    <submittedName>
        <fullName evidence="2">DUF4013 domain-containing protein</fullName>
    </submittedName>
</protein>
<name>A0A8U0A1W0_9EURY</name>
<feature type="transmembrane region" description="Helical" evidence="1">
    <location>
        <begin position="171"/>
        <end position="193"/>
    </location>
</feature>
<dbReference type="AlphaFoldDB" id="A0A8U0A1W0"/>
<evidence type="ECO:0000313" key="3">
    <source>
        <dbReference type="Proteomes" id="UP000831768"/>
    </source>
</evidence>
<feature type="transmembrane region" description="Helical" evidence="1">
    <location>
        <begin position="145"/>
        <end position="165"/>
    </location>
</feature>
<feature type="transmembrane region" description="Helical" evidence="1">
    <location>
        <begin position="103"/>
        <end position="124"/>
    </location>
</feature>
<dbReference type="RefSeq" id="WP_247992702.1">
    <property type="nucleotide sequence ID" value="NZ_CP096019.1"/>
</dbReference>
<dbReference type="Proteomes" id="UP000831768">
    <property type="component" value="Chromosome"/>
</dbReference>
<dbReference type="Pfam" id="PF13197">
    <property type="entry name" value="DUF4013"/>
    <property type="match status" value="1"/>
</dbReference>